<evidence type="ECO:0000313" key="2">
    <source>
        <dbReference type="Proteomes" id="UP000051863"/>
    </source>
</evidence>
<dbReference type="Proteomes" id="UP000051863">
    <property type="component" value="Unassembled WGS sequence"/>
</dbReference>
<dbReference type="EMBL" id="LDJJ01000069">
    <property type="protein sequence ID" value="KRG63821.1"/>
    <property type="molecule type" value="Genomic_DNA"/>
</dbReference>
<proteinExistence type="predicted"/>
<comment type="caution">
    <text evidence="1">The sequence shown here is derived from an EMBL/GenBank/DDBJ whole genome shotgun (WGS) entry which is preliminary data.</text>
</comment>
<dbReference type="OrthoDB" id="1426153at2"/>
<dbReference type="AlphaFoldDB" id="A0A0R0C1M2"/>
<sequence length="192" mass="20311">MQITEQQNRAAGDFVDLIAGRLGAGRAIHPETAIATSARLSGSLLLRSFGFDLDSQEPGAVLLSNEANEQGPALVNLLAAFLAAGKVELDQTKLDGTAEHRGAEPNLSTEQSLALLQEDALQIAERHSLSLRQAAEAAALATGFIVKECVASIGGETGFNVAAFGFVEGSKSVPPRIPNRNPSASKPWYRFW</sequence>
<dbReference type="PATRIC" id="fig|405446.3.peg.3337"/>
<accession>A0A0R0C1M2</accession>
<evidence type="ECO:0000313" key="1">
    <source>
        <dbReference type="EMBL" id="KRG63821.1"/>
    </source>
</evidence>
<dbReference type="RefSeq" id="WP_152984652.1">
    <property type="nucleotide sequence ID" value="NZ_LDJJ01000069.1"/>
</dbReference>
<organism evidence="1 2">
    <name type="scientific">Stenotrophomonas terrae</name>
    <dbReference type="NCBI Taxonomy" id="405446"/>
    <lineage>
        <taxon>Bacteria</taxon>
        <taxon>Pseudomonadati</taxon>
        <taxon>Pseudomonadota</taxon>
        <taxon>Gammaproteobacteria</taxon>
        <taxon>Lysobacterales</taxon>
        <taxon>Lysobacteraceae</taxon>
        <taxon>Stenotrophomonas</taxon>
    </lineage>
</organism>
<keyword evidence="2" id="KW-1185">Reference proteome</keyword>
<gene>
    <name evidence="1" type="ORF">ABB27_17240</name>
</gene>
<name>A0A0R0C1M2_9GAMM</name>
<protein>
    <submittedName>
        <fullName evidence="1">Uncharacterized protein</fullName>
    </submittedName>
</protein>
<reference evidence="1 2" key="1">
    <citation type="submission" date="2015-05" db="EMBL/GenBank/DDBJ databases">
        <title>Genome sequencing and analysis of members of genus Stenotrophomonas.</title>
        <authorList>
            <person name="Patil P.P."/>
            <person name="Midha S."/>
            <person name="Patil P.B."/>
        </authorList>
    </citation>
    <scope>NUCLEOTIDE SEQUENCE [LARGE SCALE GENOMIC DNA]</scope>
    <source>
        <strain evidence="1 2">DSM 18941</strain>
    </source>
</reference>